<keyword evidence="2" id="KW-1185">Reference proteome</keyword>
<sequence length="137" mass="15936">MIKKPVYFYRLNDLPMNLELLISLGFGLVRIHTGNCWGELLLYDISYFRNLLYEDGEEWDNPLIGDTALRIAIYLSLMDPKFDDRDLEILINMSEDLVKSLCMCNGDKIVQQLKENFDKKKGGNNVVLFPNVKTIRK</sequence>
<evidence type="ECO:0000313" key="1">
    <source>
        <dbReference type="EMBL" id="WAA08909.1"/>
    </source>
</evidence>
<reference evidence="1" key="1">
    <citation type="submission" date="2022-09" db="EMBL/GenBank/DDBJ databases">
        <title>Complete Genomes of Fervidibacillus albus and Fervidibacillus halotolerans isolated from tidal flat sediments.</title>
        <authorList>
            <person name="Kwon K.K."/>
            <person name="Yang S.-H."/>
            <person name="Park M.J."/>
            <person name="Oh H.-M."/>
        </authorList>
    </citation>
    <scope>NUCLEOTIDE SEQUENCE</scope>
    <source>
        <strain evidence="1">MEBiC13591</strain>
    </source>
</reference>
<gene>
    <name evidence="1" type="ORF">OE104_09850</name>
</gene>
<proteinExistence type="predicted"/>
<dbReference type="EMBL" id="CP106878">
    <property type="protein sequence ID" value="WAA08909.1"/>
    <property type="molecule type" value="Genomic_DNA"/>
</dbReference>
<dbReference type="AlphaFoldDB" id="A0A9E8RV37"/>
<protein>
    <submittedName>
        <fullName evidence="1">Uncharacterized protein</fullName>
    </submittedName>
</protein>
<evidence type="ECO:0000313" key="2">
    <source>
        <dbReference type="Proteomes" id="UP001164718"/>
    </source>
</evidence>
<organism evidence="1 2">
    <name type="scientific">Fervidibacillus albus</name>
    <dbReference type="NCBI Taxonomy" id="2980026"/>
    <lineage>
        <taxon>Bacteria</taxon>
        <taxon>Bacillati</taxon>
        <taxon>Bacillota</taxon>
        <taxon>Bacilli</taxon>
        <taxon>Bacillales</taxon>
        <taxon>Bacillaceae</taxon>
        <taxon>Fervidibacillus</taxon>
    </lineage>
</organism>
<dbReference type="Proteomes" id="UP001164718">
    <property type="component" value="Chromosome"/>
</dbReference>
<accession>A0A9E8RV37</accession>
<dbReference type="KEGG" id="faf:OE104_09850"/>
<dbReference type="RefSeq" id="WP_275416694.1">
    <property type="nucleotide sequence ID" value="NZ_CP106878.1"/>
</dbReference>
<name>A0A9E8RV37_9BACI</name>